<dbReference type="InterPro" id="IPR016864">
    <property type="entry name" value="UCP028035"/>
</dbReference>
<name>A0A2T4CAN9_TRILO</name>
<dbReference type="Proteomes" id="UP000240760">
    <property type="component" value="Unassembled WGS sequence"/>
</dbReference>
<protein>
    <recommendedName>
        <fullName evidence="2">DUF6604 domain-containing protein</fullName>
    </recommendedName>
</protein>
<dbReference type="PANTHER" id="PTHR38795:SF1">
    <property type="entry name" value="DUF6604 DOMAIN-CONTAINING PROTEIN"/>
    <property type="match status" value="1"/>
</dbReference>
<dbReference type="Pfam" id="PF20253">
    <property type="entry name" value="DUF6604"/>
    <property type="match status" value="1"/>
</dbReference>
<evidence type="ECO:0000259" key="2">
    <source>
        <dbReference type="Pfam" id="PF20253"/>
    </source>
</evidence>
<feature type="domain" description="DUF6604" evidence="2">
    <location>
        <begin position="9"/>
        <end position="291"/>
    </location>
</feature>
<organism evidence="3 4">
    <name type="scientific">Trichoderma longibrachiatum ATCC 18648</name>
    <dbReference type="NCBI Taxonomy" id="983965"/>
    <lineage>
        <taxon>Eukaryota</taxon>
        <taxon>Fungi</taxon>
        <taxon>Dikarya</taxon>
        <taxon>Ascomycota</taxon>
        <taxon>Pezizomycotina</taxon>
        <taxon>Sordariomycetes</taxon>
        <taxon>Hypocreomycetidae</taxon>
        <taxon>Hypocreales</taxon>
        <taxon>Hypocreaceae</taxon>
        <taxon>Trichoderma</taxon>
    </lineage>
</organism>
<feature type="region of interest" description="Disordered" evidence="1">
    <location>
        <begin position="163"/>
        <end position="225"/>
    </location>
</feature>
<evidence type="ECO:0000313" key="3">
    <source>
        <dbReference type="EMBL" id="PTB78588.1"/>
    </source>
</evidence>
<sequence length="977" mass="109749">MKFHNVYVSYKEETGRLLYWMINTSNSIILELDPSRDYCSLKVNLTGKAPVSDLILMAKLIATHRSNIPSKKLALFQSVIELRTIYNSQFAELASISPSKELLNNNAKHKHFIDVLTEAFHILGGEAWLAEQAEKEEQADEEDADADTSATANRFSILTLDALDSGSDTSHQSDSNGEADEGASSAATPRQQRRKQNRKGKGKKGKGKKARRANGQHPGGASPESYHIIEDDEQQQYLMAVVSLAKGWIELRQMLESFWQKVAYRDLNSALVAAMNNIAVAVIKQSEAVIFGDFPGNESLDKMILTLTGVDPGKAGSDCQFTNDLGDVNDLWEEDEMPVDIREAFLINACNDLIDFIDDFQKNRSGKPTKRMLAQLKGWDPYFDLQKATKEERLKWRRSYTINWLYDLVNAVAAGALYGSTEDGKGYVLEDVDWGTQGPFRLDRRLFGLFDFAVEITALAMLKPGTRFRHKITPHLAFNLQCAIDAWTVSRGWAASGVGGHALSEPAPGFVPRCHLDIFLGKGEWETKGFGFSKGVAALKSLWGSFRHAGEAHDAVSTCIGLYEEVRKQFDEALGISRVARMPEVVLSRFSATNRNGLWDYSPFLCGAGLAEGLELSYRCAMRLWDELRELQLVVYLQGCMVTYGHLESPLPLFTQLETMFQKSFYSADGGPSYDFFRGFAPYNDPERKTYQHRRQGRLSCRATASSRTIDEQLDMYTLQLFKHKSELSLYKKAGWDPDRIPDSDVSHMSALGLIRLSQMSRIYRPATNSWMIEGANFLRTHLVKMVNLKGGNPDDSLLKSVKQRMESMKEELRQITRLPNGIIPPLTWVLDPNQAVDKDPTMTLDMMLSVLWNDLYGDICCDARPYSSLNYLWITVNLLKFYDNFEEEAKANGSAAIKAMFEDTIEDLAAGRDRRVSAAMFATQGVNEELSEILGSTFKKYDTGVAHMRYFDEDKSEEAERGPVFLGLDATPCCVL</sequence>
<dbReference type="EMBL" id="KZ679129">
    <property type="protein sequence ID" value="PTB78588.1"/>
    <property type="molecule type" value="Genomic_DNA"/>
</dbReference>
<reference evidence="3 4" key="1">
    <citation type="submission" date="2016-07" db="EMBL/GenBank/DDBJ databases">
        <title>Multiple horizontal gene transfer events from other fungi enriched the ability of initially mycotrophic Trichoderma (Ascomycota) to feed on dead plant biomass.</title>
        <authorList>
            <consortium name="DOE Joint Genome Institute"/>
            <person name="Aerts A."/>
            <person name="Atanasova L."/>
            <person name="Chenthamara K."/>
            <person name="Zhang J."/>
            <person name="Grujic M."/>
            <person name="Henrissat B."/>
            <person name="Kuo A."/>
            <person name="Salamov A."/>
            <person name="Lipzen A."/>
            <person name="Labutti K."/>
            <person name="Barry K."/>
            <person name="Miao Y."/>
            <person name="Rahimi M.J."/>
            <person name="Shen Q."/>
            <person name="Grigoriev I.V."/>
            <person name="Kubicek C.P."/>
            <person name="Druzhinina I.S."/>
        </authorList>
    </citation>
    <scope>NUCLEOTIDE SEQUENCE [LARGE SCALE GENOMIC DNA]</scope>
    <source>
        <strain evidence="3 4">ATCC 18648</strain>
    </source>
</reference>
<proteinExistence type="predicted"/>
<dbReference type="OrthoDB" id="5339038at2759"/>
<gene>
    <name evidence="3" type="ORF">M440DRAFT_1197175</name>
</gene>
<dbReference type="PANTHER" id="PTHR38795">
    <property type="entry name" value="DUF6604 DOMAIN-CONTAINING PROTEIN"/>
    <property type="match status" value="1"/>
</dbReference>
<dbReference type="PIRSF" id="PIRSF028035">
    <property type="entry name" value="UCP028035"/>
    <property type="match status" value="1"/>
</dbReference>
<dbReference type="InterPro" id="IPR046539">
    <property type="entry name" value="DUF6604"/>
</dbReference>
<keyword evidence="4" id="KW-1185">Reference proteome</keyword>
<dbReference type="STRING" id="983965.A0A2T4CAN9"/>
<dbReference type="AlphaFoldDB" id="A0A2T4CAN9"/>
<feature type="compositionally biased region" description="Polar residues" evidence="1">
    <location>
        <begin position="166"/>
        <end position="176"/>
    </location>
</feature>
<evidence type="ECO:0000313" key="4">
    <source>
        <dbReference type="Proteomes" id="UP000240760"/>
    </source>
</evidence>
<accession>A0A2T4CAN9</accession>
<feature type="compositionally biased region" description="Basic residues" evidence="1">
    <location>
        <begin position="191"/>
        <end position="214"/>
    </location>
</feature>
<evidence type="ECO:0000256" key="1">
    <source>
        <dbReference type="SAM" id="MobiDB-lite"/>
    </source>
</evidence>